<reference evidence="1" key="2">
    <citation type="journal article" date="2024" name="Plant">
        <title>Genomic evolution and insights into agronomic trait innovations of Sesamum species.</title>
        <authorList>
            <person name="Miao H."/>
            <person name="Wang L."/>
            <person name="Qu L."/>
            <person name="Liu H."/>
            <person name="Sun Y."/>
            <person name="Le M."/>
            <person name="Wang Q."/>
            <person name="Wei S."/>
            <person name="Zheng Y."/>
            <person name="Lin W."/>
            <person name="Duan Y."/>
            <person name="Cao H."/>
            <person name="Xiong S."/>
            <person name="Wang X."/>
            <person name="Wei L."/>
            <person name="Li C."/>
            <person name="Ma Q."/>
            <person name="Ju M."/>
            <person name="Zhao R."/>
            <person name="Li G."/>
            <person name="Mu C."/>
            <person name="Tian Q."/>
            <person name="Mei H."/>
            <person name="Zhang T."/>
            <person name="Gao T."/>
            <person name="Zhang H."/>
        </authorList>
    </citation>
    <scope>NUCLEOTIDE SEQUENCE</scope>
    <source>
        <strain evidence="1">G02</strain>
    </source>
</reference>
<evidence type="ECO:0000313" key="1">
    <source>
        <dbReference type="EMBL" id="KAL0409564.1"/>
    </source>
</evidence>
<organism evidence="1">
    <name type="scientific">Sesamum radiatum</name>
    <name type="common">Black benniseed</name>
    <dbReference type="NCBI Taxonomy" id="300843"/>
    <lineage>
        <taxon>Eukaryota</taxon>
        <taxon>Viridiplantae</taxon>
        <taxon>Streptophyta</taxon>
        <taxon>Embryophyta</taxon>
        <taxon>Tracheophyta</taxon>
        <taxon>Spermatophyta</taxon>
        <taxon>Magnoliopsida</taxon>
        <taxon>eudicotyledons</taxon>
        <taxon>Gunneridae</taxon>
        <taxon>Pentapetalae</taxon>
        <taxon>asterids</taxon>
        <taxon>lamiids</taxon>
        <taxon>Lamiales</taxon>
        <taxon>Pedaliaceae</taxon>
        <taxon>Sesamum</taxon>
    </lineage>
</organism>
<comment type="caution">
    <text evidence="1">The sequence shown here is derived from an EMBL/GenBank/DDBJ whole genome shotgun (WGS) entry which is preliminary data.</text>
</comment>
<proteinExistence type="predicted"/>
<reference evidence="1" key="1">
    <citation type="submission" date="2020-06" db="EMBL/GenBank/DDBJ databases">
        <authorList>
            <person name="Li T."/>
            <person name="Hu X."/>
            <person name="Zhang T."/>
            <person name="Song X."/>
            <person name="Zhang H."/>
            <person name="Dai N."/>
            <person name="Sheng W."/>
            <person name="Hou X."/>
            <person name="Wei L."/>
        </authorList>
    </citation>
    <scope>NUCLEOTIDE SEQUENCE</scope>
    <source>
        <strain evidence="1">G02</strain>
        <tissue evidence="1">Leaf</tissue>
    </source>
</reference>
<accession>A0AAW2TYF4</accession>
<gene>
    <name evidence="1" type="ORF">Sradi_1890800</name>
</gene>
<dbReference type="EMBL" id="JACGWJ010000007">
    <property type="protein sequence ID" value="KAL0409564.1"/>
    <property type="molecule type" value="Genomic_DNA"/>
</dbReference>
<protein>
    <submittedName>
        <fullName evidence="1">Uncharacterized protein</fullName>
    </submittedName>
</protein>
<sequence>MHNGVLGLSTLTGPTLQQPVVDDGIVTPGSRSFPAAASSDSFLVAPTAPPPPIYVGNVQLTTNSHSFDKIAAAFHNSSRKILSFVPPTMW</sequence>
<dbReference type="AlphaFoldDB" id="A0AAW2TYF4"/>
<name>A0AAW2TYF4_SESRA</name>